<evidence type="ECO:0000313" key="2">
    <source>
        <dbReference type="EMBL" id="VEL32208.1"/>
    </source>
</evidence>
<comment type="caution">
    <text evidence="2">The sequence shown here is derived from an EMBL/GenBank/DDBJ whole genome shotgun (WGS) entry which is preliminary data.</text>
</comment>
<gene>
    <name evidence="2" type="ORF">PXEA_LOCUS25648</name>
</gene>
<keyword evidence="1" id="KW-0812">Transmembrane</keyword>
<reference evidence="2" key="1">
    <citation type="submission" date="2018-11" db="EMBL/GenBank/DDBJ databases">
        <authorList>
            <consortium name="Pathogen Informatics"/>
        </authorList>
    </citation>
    <scope>NUCLEOTIDE SEQUENCE</scope>
</reference>
<sequence>MGQPLAILFTICITAGMLFFLLHVVMATIGRGSPTIVVP</sequence>
<dbReference type="Proteomes" id="UP000784294">
    <property type="component" value="Unassembled WGS sequence"/>
</dbReference>
<feature type="transmembrane region" description="Helical" evidence="1">
    <location>
        <begin position="6"/>
        <end position="29"/>
    </location>
</feature>
<proteinExistence type="predicted"/>
<dbReference type="EMBL" id="CAAALY010131491">
    <property type="protein sequence ID" value="VEL32208.1"/>
    <property type="molecule type" value="Genomic_DNA"/>
</dbReference>
<evidence type="ECO:0000256" key="1">
    <source>
        <dbReference type="SAM" id="Phobius"/>
    </source>
</evidence>
<keyword evidence="1" id="KW-0472">Membrane</keyword>
<dbReference type="AlphaFoldDB" id="A0A3S5B336"/>
<organism evidence="2 3">
    <name type="scientific">Protopolystoma xenopodis</name>
    <dbReference type="NCBI Taxonomy" id="117903"/>
    <lineage>
        <taxon>Eukaryota</taxon>
        <taxon>Metazoa</taxon>
        <taxon>Spiralia</taxon>
        <taxon>Lophotrochozoa</taxon>
        <taxon>Platyhelminthes</taxon>
        <taxon>Monogenea</taxon>
        <taxon>Polyopisthocotylea</taxon>
        <taxon>Polystomatidea</taxon>
        <taxon>Polystomatidae</taxon>
        <taxon>Protopolystoma</taxon>
    </lineage>
</organism>
<protein>
    <submittedName>
        <fullName evidence="2">Uncharacterized protein</fullName>
    </submittedName>
</protein>
<name>A0A3S5B336_9PLAT</name>
<evidence type="ECO:0000313" key="3">
    <source>
        <dbReference type="Proteomes" id="UP000784294"/>
    </source>
</evidence>
<keyword evidence="3" id="KW-1185">Reference proteome</keyword>
<accession>A0A3S5B336</accession>
<keyword evidence="1" id="KW-1133">Transmembrane helix</keyword>